<sequence>MSRSCRYDSVNPCDARTASREPAASSSITAHESAPVNAHVWRATRRNNAAGDSSAFNARSTSAAACSHSVRIATSASSRPGRHPVRLASAS</sequence>
<accession>A0A511DCT3</accession>
<dbReference type="AlphaFoldDB" id="A0A511DCT3"/>
<dbReference type="EMBL" id="BJVJ01000003">
    <property type="protein sequence ID" value="GEL21484.1"/>
    <property type="molecule type" value="Genomic_DNA"/>
</dbReference>
<evidence type="ECO:0000313" key="2">
    <source>
        <dbReference type="EMBL" id="GEL21484.1"/>
    </source>
</evidence>
<protein>
    <submittedName>
        <fullName evidence="2">Uncharacterized protein</fullName>
    </submittedName>
</protein>
<gene>
    <name evidence="2" type="ORF">PSU4_04380</name>
</gene>
<dbReference type="Proteomes" id="UP000321685">
    <property type="component" value="Unassembled WGS sequence"/>
</dbReference>
<name>A0A511DCT3_9PSEU</name>
<proteinExistence type="predicted"/>
<evidence type="ECO:0000313" key="3">
    <source>
        <dbReference type="Proteomes" id="UP000321685"/>
    </source>
</evidence>
<feature type="region of interest" description="Disordered" evidence="1">
    <location>
        <begin position="71"/>
        <end position="91"/>
    </location>
</feature>
<feature type="region of interest" description="Disordered" evidence="1">
    <location>
        <begin position="1"/>
        <end position="37"/>
    </location>
</feature>
<reference evidence="2 3" key="1">
    <citation type="submission" date="2019-07" db="EMBL/GenBank/DDBJ databases">
        <title>Whole genome shotgun sequence of Pseudonocardia sulfidoxydans NBRC 16205.</title>
        <authorList>
            <person name="Hosoyama A."/>
            <person name="Uohara A."/>
            <person name="Ohji S."/>
            <person name="Ichikawa N."/>
        </authorList>
    </citation>
    <scope>NUCLEOTIDE SEQUENCE [LARGE SCALE GENOMIC DNA]</scope>
    <source>
        <strain evidence="2 3">NBRC 16205</strain>
    </source>
</reference>
<evidence type="ECO:0000256" key="1">
    <source>
        <dbReference type="SAM" id="MobiDB-lite"/>
    </source>
</evidence>
<keyword evidence="3" id="KW-1185">Reference proteome</keyword>
<comment type="caution">
    <text evidence="2">The sequence shown here is derived from an EMBL/GenBank/DDBJ whole genome shotgun (WGS) entry which is preliminary data.</text>
</comment>
<organism evidence="2 3">
    <name type="scientific">Pseudonocardia sulfidoxydans NBRC 16205</name>
    <dbReference type="NCBI Taxonomy" id="1223511"/>
    <lineage>
        <taxon>Bacteria</taxon>
        <taxon>Bacillati</taxon>
        <taxon>Actinomycetota</taxon>
        <taxon>Actinomycetes</taxon>
        <taxon>Pseudonocardiales</taxon>
        <taxon>Pseudonocardiaceae</taxon>
        <taxon>Pseudonocardia</taxon>
    </lineage>
</organism>